<reference evidence="1 2" key="1">
    <citation type="journal article" date="2019" name="Int. J. Syst. Evol. Microbiol.">
        <title>The Global Catalogue of Microorganisms (GCM) 10K type strain sequencing project: providing services to taxonomists for standard genome sequencing and annotation.</title>
        <authorList>
            <consortium name="The Broad Institute Genomics Platform"/>
            <consortium name="The Broad Institute Genome Sequencing Center for Infectious Disease"/>
            <person name="Wu L."/>
            <person name="Ma J."/>
        </authorList>
    </citation>
    <scope>NUCLEOTIDE SEQUENCE [LARGE SCALE GENOMIC DNA]</scope>
    <source>
        <strain evidence="1 2">CGMCC 1.3239</strain>
    </source>
</reference>
<organism evidence="1 2">
    <name type="scientific">Halorubrum tibetense</name>
    <dbReference type="NCBI Taxonomy" id="175631"/>
    <lineage>
        <taxon>Archaea</taxon>
        <taxon>Methanobacteriati</taxon>
        <taxon>Methanobacteriota</taxon>
        <taxon>Stenosarchaea group</taxon>
        <taxon>Halobacteria</taxon>
        <taxon>Halobacteriales</taxon>
        <taxon>Haloferacaceae</taxon>
        <taxon>Halorubrum</taxon>
    </lineage>
</organism>
<comment type="caution">
    <text evidence="1">The sequence shown here is derived from an EMBL/GenBank/DDBJ whole genome shotgun (WGS) entry which is preliminary data.</text>
</comment>
<dbReference type="Proteomes" id="UP001596442">
    <property type="component" value="Unassembled WGS sequence"/>
</dbReference>
<sequence length="688" mass="74375">MQREHSHRSARFALVLTLAIVLIASGSVVVAGQVYNAGDTENIGISPDETQTISGITMSEQDEPVLIHIGELVEAGAELSADPSSYYASGRESAPADEVRIVDPNSADATLVVEPSAFGFIDVDVVLTNVDTTGVGLDRGSEQSINEIIEYQMRQPDQDSSVTRSDFTITSEANIDIQSYDDQTGEVSLNNVSLESTHTDYTVVWKVNNEGELSEFLGKDQGQEGNFTIPIRRVDNSTTIAATVQPSPDESSPIYAVDESTLTVPIELQLERSPIHYVTTDEETDPRNESVIEIVFNTKIEGDGNLSVELSDSLTQTVNLGTDSELYSTHGSTIRLYPSEFENSSGTKTFPNIRGVTLEDIKPIKEGYRIESETHDIQYLSKIVSDGDEAQIVRGETVGLEVSGQGPSKIELANDTETITIVSELDSNIVPYDSLQIDSGNYSVESDSFSEQTQLKVIDPDLNVVTENTEIWVNDDIEATVASNTPHRELNIELTDIDSLPVDQKQIITDRSGSAKFDFDPQDPGKFYLTATDSVTGVSVSDSIRIIEPEEPELSIGQKAHFLGDILRLTLVPSPDSNTTVLTITDPDGKHVATADLTAPDGDPVDVELNTYVAGDPEYDADFLTVEGATIDALSTTERDGPLPAGEYTLTARAAPNGPAHAVTTTLEPRSTDDLTVYTNATAELDPA</sequence>
<name>A0ABD5SB61_9EURY</name>
<evidence type="ECO:0000313" key="1">
    <source>
        <dbReference type="EMBL" id="MFC6753826.1"/>
    </source>
</evidence>
<dbReference type="EMBL" id="JBHSWW010000148">
    <property type="protein sequence ID" value="MFC6753826.1"/>
    <property type="molecule type" value="Genomic_DNA"/>
</dbReference>
<protein>
    <recommendedName>
        <fullName evidence="3">Secreted glycoprotein</fullName>
    </recommendedName>
</protein>
<accession>A0ABD5SB61</accession>
<evidence type="ECO:0008006" key="3">
    <source>
        <dbReference type="Google" id="ProtNLM"/>
    </source>
</evidence>
<keyword evidence="2" id="KW-1185">Reference proteome</keyword>
<feature type="non-terminal residue" evidence="1">
    <location>
        <position position="688"/>
    </location>
</feature>
<evidence type="ECO:0000313" key="2">
    <source>
        <dbReference type="Proteomes" id="UP001596442"/>
    </source>
</evidence>
<gene>
    <name evidence="1" type="ORF">ACFQEU_10180</name>
</gene>
<dbReference type="AlphaFoldDB" id="A0ABD5SB61"/>
<proteinExistence type="predicted"/>